<keyword evidence="3 9" id="KW-0808">Transferase</keyword>
<dbReference type="EMBL" id="CP014060">
    <property type="protein sequence ID" value="AMG38261.1"/>
    <property type="molecule type" value="Genomic_DNA"/>
</dbReference>
<organism evidence="9 10">
    <name type="scientific">Alcaligenes xylosoxydans xylosoxydans</name>
    <name type="common">Achromobacter xylosoxidans</name>
    <dbReference type="NCBI Taxonomy" id="85698"/>
    <lineage>
        <taxon>Bacteria</taxon>
        <taxon>Pseudomonadati</taxon>
        <taxon>Pseudomonadota</taxon>
        <taxon>Betaproteobacteria</taxon>
        <taxon>Burkholderiales</taxon>
        <taxon>Alcaligenaceae</taxon>
        <taxon>Achromobacter</taxon>
    </lineage>
</organism>
<evidence type="ECO:0000256" key="6">
    <source>
        <dbReference type="ARBA" id="ARBA00023125"/>
    </source>
</evidence>
<evidence type="ECO:0000256" key="4">
    <source>
        <dbReference type="ARBA" id="ARBA00022898"/>
    </source>
</evidence>
<sequence>MSLYEKLANEIAKSIRDGVLRVGDKLPSVRDACASRGVSPSTVFQAYYLLEARGLIRARPRSGYYVNARGDSLPPEPDTSCPDGESTELAISERIFDILDSVRNRDVTPLGSAFPSPLLFPLPRLAQAMAAHLKRQDPLDTMEDLSPGNPGLRRQIALRYLIAGINVPANDIVVTNGALEALNLCLQAVTQPGDTVIVEAPTFYGALQALERHGLKALEVPTHPRTGVDLGAMETAIQRHAPKACWLMTQFQNPLGSLMPEDKKRQLVELLARHQIPLIEDDVYGELYFGATRPVPAKAFDKQGLVLHCSSFSKCLAPGYRIGWASAGRYTQRVQRLKLSSTLSASSPAQGAIAEYLEQGGYDRHLRRLRETLQAQQDLMANAIAREFPAGTRVTRPQGGFFLWLEMPAAVDALALHRQALARGISVAPGPIFSASGQFGNALRLNYGHPWDDAKADAIRALGEMARAACQPAARSS</sequence>
<dbReference type="PANTHER" id="PTHR46577:SF2">
    <property type="entry name" value="TRANSCRIPTIONAL REGULATORY PROTEIN"/>
    <property type="match status" value="1"/>
</dbReference>
<evidence type="ECO:0000256" key="7">
    <source>
        <dbReference type="ARBA" id="ARBA00023163"/>
    </source>
</evidence>
<gene>
    <name evidence="9" type="ORF">AL504_20895</name>
</gene>
<keyword evidence="4" id="KW-0663">Pyridoxal phosphate</keyword>
<dbReference type="GO" id="GO:0003677">
    <property type="term" value="F:DNA binding"/>
    <property type="evidence" value="ECO:0007669"/>
    <property type="project" value="UniProtKB-KW"/>
</dbReference>
<evidence type="ECO:0000256" key="5">
    <source>
        <dbReference type="ARBA" id="ARBA00023015"/>
    </source>
</evidence>
<comment type="similarity">
    <text evidence="1">In the C-terminal section; belongs to the class-I pyridoxal-phosphate-dependent aminotransferase family.</text>
</comment>
<keyword evidence="7" id="KW-0804">Transcription</keyword>
<dbReference type="InterPro" id="IPR036388">
    <property type="entry name" value="WH-like_DNA-bd_sf"/>
</dbReference>
<evidence type="ECO:0000313" key="10">
    <source>
        <dbReference type="Proteomes" id="UP000060602"/>
    </source>
</evidence>
<dbReference type="SUPFAM" id="SSF46785">
    <property type="entry name" value="Winged helix' DNA-binding domain"/>
    <property type="match status" value="1"/>
</dbReference>
<dbReference type="Proteomes" id="UP000060602">
    <property type="component" value="Chromosome"/>
</dbReference>
<name>A0A0X8P1M3_ALCXX</name>
<dbReference type="RefSeq" id="WP_006391808.1">
    <property type="nucleotide sequence ID" value="NZ_CP014060.2"/>
</dbReference>
<dbReference type="PANTHER" id="PTHR46577">
    <property type="entry name" value="HTH-TYPE TRANSCRIPTIONAL REGULATORY PROTEIN GABR"/>
    <property type="match status" value="1"/>
</dbReference>
<protein>
    <submittedName>
        <fullName evidence="9">PLP-dependent aminotransferase family protein</fullName>
    </submittedName>
</protein>
<reference evidence="10" key="1">
    <citation type="submission" date="2015-12" db="EMBL/GenBank/DDBJ databases">
        <title>FDA dAtabase for Regulatory Grade micrObial Sequences (FDA-ARGOS): Supporting development and validation of Infectious Disease Dx tests.</title>
        <authorList>
            <person name="Case J."/>
            <person name="Tallon L."/>
            <person name="Sadzewicz L."/>
            <person name="Sengamalay N."/>
            <person name="Ott S."/>
            <person name="Godinez A."/>
            <person name="Nagaraj S."/>
            <person name="Nadendla S."/>
            <person name="Sichtig H."/>
        </authorList>
    </citation>
    <scope>NUCLEOTIDE SEQUENCE [LARGE SCALE GENOMIC DNA]</scope>
    <source>
        <strain evidence="10">FDAARGOS_147</strain>
    </source>
</reference>
<evidence type="ECO:0000259" key="8">
    <source>
        <dbReference type="PROSITE" id="PS50949"/>
    </source>
</evidence>
<keyword evidence="5" id="KW-0805">Transcription regulation</keyword>
<dbReference type="Pfam" id="PF00155">
    <property type="entry name" value="Aminotran_1_2"/>
    <property type="match status" value="1"/>
</dbReference>
<dbReference type="InterPro" id="IPR004839">
    <property type="entry name" value="Aminotransferase_I/II_large"/>
</dbReference>
<dbReference type="InterPro" id="IPR015424">
    <property type="entry name" value="PyrdxlP-dep_Trfase"/>
</dbReference>
<dbReference type="CDD" id="cd07377">
    <property type="entry name" value="WHTH_GntR"/>
    <property type="match status" value="1"/>
</dbReference>
<dbReference type="InterPro" id="IPR000524">
    <property type="entry name" value="Tscrpt_reg_HTH_GntR"/>
</dbReference>
<evidence type="ECO:0000256" key="2">
    <source>
        <dbReference type="ARBA" id="ARBA00022576"/>
    </source>
</evidence>
<dbReference type="InterPro" id="IPR036390">
    <property type="entry name" value="WH_DNA-bd_sf"/>
</dbReference>
<evidence type="ECO:0000256" key="1">
    <source>
        <dbReference type="ARBA" id="ARBA00005384"/>
    </source>
</evidence>
<dbReference type="FunFam" id="3.40.640.10:FF:000023">
    <property type="entry name" value="Transcriptional regulator, GntR family"/>
    <property type="match status" value="1"/>
</dbReference>
<feature type="domain" description="HTH gntR-type" evidence="8">
    <location>
        <begin position="1"/>
        <end position="69"/>
    </location>
</feature>
<dbReference type="Gene3D" id="1.10.10.10">
    <property type="entry name" value="Winged helix-like DNA-binding domain superfamily/Winged helix DNA-binding domain"/>
    <property type="match status" value="1"/>
</dbReference>
<dbReference type="AlphaFoldDB" id="A0A0X8P1M3"/>
<evidence type="ECO:0000313" key="9">
    <source>
        <dbReference type="EMBL" id="AMG38261.1"/>
    </source>
</evidence>
<dbReference type="SMART" id="SM00345">
    <property type="entry name" value="HTH_GNTR"/>
    <property type="match status" value="1"/>
</dbReference>
<dbReference type="InterPro" id="IPR015422">
    <property type="entry name" value="PyrdxlP-dep_Trfase_small"/>
</dbReference>
<proteinExistence type="inferred from homology"/>
<accession>A0A0X8P1M3</accession>
<dbReference type="InterPro" id="IPR015421">
    <property type="entry name" value="PyrdxlP-dep_Trfase_major"/>
</dbReference>
<dbReference type="CDD" id="cd00609">
    <property type="entry name" value="AAT_like"/>
    <property type="match status" value="1"/>
</dbReference>
<dbReference type="Pfam" id="PF00392">
    <property type="entry name" value="GntR"/>
    <property type="match status" value="1"/>
</dbReference>
<dbReference type="GO" id="GO:0003700">
    <property type="term" value="F:DNA-binding transcription factor activity"/>
    <property type="evidence" value="ECO:0007669"/>
    <property type="project" value="InterPro"/>
</dbReference>
<dbReference type="Gene3D" id="3.40.640.10">
    <property type="entry name" value="Type I PLP-dependent aspartate aminotransferase-like (Major domain)"/>
    <property type="match status" value="1"/>
</dbReference>
<evidence type="ECO:0000256" key="3">
    <source>
        <dbReference type="ARBA" id="ARBA00022679"/>
    </source>
</evidence>
<keyword evidence="6" id="KW-0238">DNA-binding</keyword>
<dbReference type="InterPro" id="IPR051446">
    <property type="entry name" value="HTH_trans_reg/aminotransferase"/>
</dbReference>
<dbReference type="SUPFAM" id="SSF53383">
    <property type="entry name" value="PLP-dependent transferases"/>
    <property type="match status" value="1"/>
</dbReference>
<dbReference type="Gene3D" id="3.90.1150.10">
    <property type="entry name" value="Aspartate Aminotransferase, domain 1"/>
    <property type="match status" value="1"/>
</dbReference>
<dbReference type="GO" id="GO:0008483">
    <property type="term" value="F:transaminase activity"/>
    <property type="evidence" value="ECO:0007669"/>
    <property type="project" value="UniProtKB-KW"/>
</dbReference>
<dbReference type="GO" id="GO:0030170">
    <property type="term" value="F:pyridoxal phosphate binding"/>
    <property type="evidence" value="ECO:0007669"/>
    <property type="project" value="InterPro"/>
</dbReference>
<dbReference type="PROSITE" id="PS50949">
    <property type="entry name" value="HTH_GNTR"/>
    <property type="match status" value="1"/>
</dbReference>
<keyword evidence="2 9" id="KW-0032">Aminotransferase</keyword>